<dbReference type="HOGENOM" id="CLU_3075767_0_0_11"/>
<sequence length="52" mass="5763">MNCSTSATSKVEPQYSQAILALVGLYSMGAEHDGHLYWISLTIRPLLIRGRI</sequence>
<evidence type="ECO:0000313" key="2">
    <source>
        <dbReference type="Proteomes" id="UP000013015"/>
    </source>
</evidence>
<protein>
    <submittedName>
        <fullName evidence="1">PAS domain protein</fullName>
    </submittedName>
</protein>
<organism evidence="1 2">
    <name type="scientific">Schaalia cardiffensis F0333</name>
    <dbReference type="NCBI Taxonomy" id="888050"/>
    <lineage>
        <taxon>Bacteria</taxon>
        <taxon>Bacillati</taxon>
        <taxon>Actinomycetota</taxon>
        <taxon>Actinomycetes</taxon>
        <taxon>Actinomycetales</taxon>
        <taxon>Actinomycetaceae</taxon>
        <taxon>Schaalia</taxon>
    </lineage>
</organism>
<dbReference type="Proteomes" id="UP000013015">
    <property type="component" value="Unassembled WGS sequence"/>
</dbReference>
<keyword evidence="2" id="KW-1185">Reference proteome</keyword>
<accession>N6X3P8</accession>
<dbReference type="AlphaFoldDB" id="N6X3P8"/>
<evidence type="ECO:0000313" key="1">
    <source>
        <dbReference type="EMBL" id="ENO18062.1"/>
    </source>
</evidence>
<name>N6X3P8_9ACTO</name>
<dbReference type="PATRIC" id="fig|888050.3.peg.1128"/>
<dbReference type="STRING" id="888050.HMPREF9004_1187"/>
<reference evidence="1 2" key="1">
    <citation type="submission" date="2013-03" db="EMBL/GenBank/DDBJ databases">
        <title>Reference genome for the Human Microbiome Project.</title>
        <authorList>
            <person name="Aqrawi P."/>
            <person name="Ayvaz T."/>
            <person name="Bess C."/>
            <person name="Blankenburg K."/>
            <person name="Coyle M."/>
            <person name="Deng J."/>
            <person name="Forbes L."/>
            <person name="Fowler G."/>
            <person name="Francisco L."/>
            <person name="Fu Q."/>
            <person name="Gibbs R."/>
            <person name="Gross S."/>
            <person name="Gubbala S."/>
            <person name="Hale W."/>
            <person name="Hemphill L."/>
            <person name="Highlander S."/>
            <person name="Hirani K."/>
            <person name="Jackson L."/>
            <person name="Jakkamsetti A."/>
            <person name="Javaid M."/>
            <person name="Jayaseelan J.C."/>
            <person name="Jiang H."/>
            <person name="Joshi V."/>
            <person name="Korchina V."/>
            <person name="Kovar C."/>
            <person name="Lara F."/>
            <person name="Lee S."/>
            <person name="Liu Y."/>
            <person name="Mata R."/>
            <person name="Mathew T."/>
            <person name="Munidasa M."/>
            <person name="Muzny D."/>
            <person name="Nazareth L."/>
            <person name="Ngo R."/>
            <person name="Nguyen L."/>
            <person name="Nguyen N."/>
            <person name="Okwuonu G."/>
            <person name="Ongeri F."/>
            <person name="Palculict T."/>
            <person name="Patil S."/>
            <person name="Petrosino J."/>
            <person name="Pham C."/>
            <person name="Pham P."/>
            <person name="Pu L.-L."/>
            <person name="Qin X."/>
            <person name="Qu J."/>
            <person name="Reid J."/>
            <person name="Ross M."/>
            <person name="Ruth R."/>
            <person name="Saada N."/>
            <person name="San Lucas F."/>
            <person name="Santibanez J."/>
            <person name="Shang Y."/>
            <person name="Simmons D."/>
            <person name="Song X.-Z."/>
            <person name="Tang L.-Y."/>
            <person name="Thornton R."/>
            <person name="Warren J."/>
            <person name="Weissenberger G."/>
            <person name="Wilczek-Boney K."/>
            <person name="Worley K."/>
            <person name="Youmans B."/>
            <person name="Zhang J."/>
            <person name="Zhang L."/>
            <person name="Zhao Z."/>
            <person name="Zhou C."/>
            <person name="Zhu D."/>
            <person name="Zhu Y."/>
        </authorList>
    </citation>
    <scope>NUCLEOTIDE SEQUENCE [LARGE SCALE GENOMIC DNA]</scope>
    <source>
        <strain evidence="1 2">F0333</strain>
    </source>
</reference>
<gene>
    <name evidence="1" type="ORF">HMPREF9004_1187</name>
</gene>
<dbReference type="EMBL" id="AQHZ01000020">
    <property type="protein sequence ID" value="ENO18062.1"/>
    <property type="molecule type" value="Genomic_DNA"/>
</dbReference>
<proteinExistence type="predicted"/>
<comment type="caution">
    <text evidence="1">The sequence shown here is derived from an EMBL/GenBank/DDBJ whole genome shotgun (WGS) entry which is preliminary data.</text>
</comment>